<proteinExistence type="predicted"/>
<keyword evidence="2" id="KW-1185">Reference proteome</keyword>
<protein>
    <submittedName>
        <fullName evidence="1">Uncharacterized protein</fullName>
    </submittedName>
</protein>
<evidence type="ECO:0000313" key="1">
    <source>
        <dbReference type="EMBL" id="KAF1722553.1"/>
    </source>
</evidence>
<reference evidence="1 2" key="1">
    <citation type="submission" date="2017-10" db="EMBL/GenBank/DDBJ databases">
        <title>Whole genome sequencing of members of genus Pseudoxanthomonas.</title>
        <authorList>
            <person name="Kumar S."/>
            <person name="Bansal K."/>
            <person name="Kaur A."/>
            <person name="Patil P."/>
            <person name="Sharma S."/>
            <person name="Patil P.B."/>
        </authorList>
    </citation>
    <scope>NUCLEOTIDE SEQUENCE [LARGE SCALE GENOMIC DNA]</scope>
    <source>
        <strain evidence="1 2">DSM 17109</strain>
    </source>
</reference>
<sequence>MAFSTCACRASAGRAVAGAVPDADAAAGCAATGAGSALRSTLPFGSSGIAGNRTTCCGTM</sequence>
<organism evidence="1 2">
    <name type="scientific">Pseudoxanthomonas japonensis</name>
    <dbReference type="NCBI Taxonomy" id="69284"/>
    <lineage>
        <taxon>Bacteria</taxon>
        <taxon>Pseudomonadati</taxon>
        <taxon>Pseudomonadota</taxon>
        <taxon>Gammaproteobacteria</taxon>
        <taxon>Lysobacterales</taxon>
        <taxon>Lysobacteraceae</taxon>
        <taxon>Pseudoxanthomonas</taxon>
    </lineage>
</organism>
<accession>A0ABQ6ZD87</accession>
<gene>
    <name evidence="1" type="ORF">CSC78_17065</name>
</gene>
<evidence type="ECO:0000313" key="2">
    <source>
        <dbReference type="Proteomes" id="UP000781710"/>
    </source>
</evidence>
<dbReference type="Proteomes" id="UP000781710">
    <property type="component" value="Unassembled WGS sequence"/>
</dbReference>
<comment type="caution">
    <text evidence="1">The sequence shown here is derived from an EMBL/GenBank/DDBJ whole genome shotgun (WGS) entry which is preliminary data.</text>
</comment>
<name>A0ABQ6ZD87_9GAMM</name>
<dbReference type="EMBL" id="PDWW01000032">
    <property type="protein sequence ID" value="KAF1722553.1"/>
    <property type="molecule type" value="Genomic_DNA"/>
</dbReference>